<evidence type="ECO:0000259" key="4">
    <source>
        <dbReference type="Pfam" id="PF23598"/>
    </source>
</evidence>
<proteinExistence type="predicted"/>
<evidence type="ECO:0000256" key="3">
    <source>
        <dbReference type="SAM" id="SignalP"/>
    </source>
</evidence>
<dbReference type="GO" id="GO:0005737">
    <property type="term" value="C:cytoplasm"/>
    <property type="evidence" value="ECO:0007669"/>
    <property type="project" value="TreeGrafter"/>
</dbReference>
<reference evidence="5 6" key="1">
    <citation type="submission" date="2020-02" db="EMBL/GenBank/DDBJ databases">
        <title>Draft genome sequence of two Spirosoma agri KCTC 52727 and Spirosoma terrae KCTC 52035.</title>
        <authorList>
            <person name="Rojas J."/>
            <person name="Ambika Manirajan B."/>
            <person name="Suarez C."/>
            <person name="Ratering S."/>
            <person name="Schnell S."/>
        </authorList>
    </citation>
    <scope>NUCLEOTIDE SEQUENCE [LARGE SCALE GENOMIC DNA]</scope>
    <source>
        <strain evidence="5 6">KCTC 52035</strain>
    </source>
</reference>
<feature type="domain" description="Disease resistance R13L4/SHOC-2-like LRR" evidence="4">
    <location>
        <begin position="281"/>
        <end position="391"/>
    </location>
</feature>
<dbReference type="AlphaFoldDB" id="A0A6L9L9N1"/>
<gene>
    <name evidence="5" type="ORF">GK108_13185</name>
</gene>
<evidence type="ECO:0000256" key="2">
    <source>
        <dbReference type="ARBA" id="ARBA00022737"/>
    </source>
</evidence>
<dbReference type="InterPro" id="IPR055414">
    <property type="entry name" value="LRR_R13L4/SHOC2-like"/>
</dbReference>
<keyword evidence="3" id="KW-0732">Signal</keyword>
<feature type="signal peptide" evidence="3">
    <location>
        <begin position="1"/>
        <end position="19"/>
    </location>
</feature>
<dbReference type="Pfam" id="PF23598">
    <property type="entry name" value="LRR_14"/>
    <property type="match status" value="1"/>
</dbReference>
<dbReference type="PANTHER" id="PTHR48051">
    <property type="match status" value="1"/>
</dbReference>
<sequence length="468" mass="53017">MKKLAIFLLSGLVALSAKAQVKVILLRDTTAYGVSPAALDKQHPSLTTLFQSKPKVAQEAIYAAHKQFETYIKNRKDIPKKGFYIALHEYYQPDGKAQWVFIQPDRPLADSVQTRMLSVLKDFYSTTSHPALGNVPFRVMQFMGYGQTVAGPRTVRRGSGIISTVEAAQKTTRPDTVKMLAFNQLDLTNVPEVVYQFPNLEELDLSKNNLHELPARLTADIPTLKRLSVLYNAIPNDSVFITRNKHLISLNLQGNKLTQIPASVRLNRRLESLWMGNNKVAKLTSNQFRGLRRLTDLNLYNAGLTQLPKGVGRMKRLTVLDLYYNKFTELPKQLSRLKKLEQLAIAHNDLKEINKSLAKLRRLQVLYAHHNRISQLPAELQQLKNLRTLDLGYNWFSTAPAVLSALPNLEELDLNNNNLQEFPTVLLSIRSLKKVYLGSNPLWGREGLQSPYAAHIKQLEANNTQVTY</sequence>
<dbReference type="InterPro" id="IPR050216">
    <property type="entry name" value="LRR_domain-containing"/>
</dbReference>
<dbReference type="PRINTS" id="PR00019">
    <property type="entry name" value="LEURICHRPT"/>
</dbReference>
<dbReference type="InterPro" id="IPR001611">
    <property type="entry name" value="Leu-rich_rpt"/>
</dbReference>
<keyword evidence="6" id="KW-1185">Reference proteome</keyword>
<protein>
    <submittedName>
        <fullName evidence="5">Leucine-rich repeat domain-containing protein</fullName>
    </submittedName>
</protein>
<comment type="caution">
    <text evidence="5">The sequence shown here is derived from an EMBL/GenBank/DDBJ whole genome shotgun (WGS) entry which is preliminary data.</text>
</comment>
<dbReference type="InterPro" id="IPR003591">
    <property type="entry name" value="Leu-rich_rpt_typical-subtyp"/>
</dbReference>
<dbReference type="RefSeq" id="WP_163948667.1">
    <property type="nucleotide sequence ID" value="NZ_JAAFZH010000005.1"/>
</dbReference>
<dbReference type="SMART" id="SM00364">
    <property type="entry name" value="LRR_BAC"/>
    <property type="match status" value="5"/>
</dbReference>
<evidence type="ECO:0000313" key="6">
    <source>
        <dbReference type="Proteomes" id="UP000474175"/>
    </source>
</evidence>
<dbReference type="Pfam" id="PF00560">
    <property type="entry name" value="LRR_1"/>
    <property type="match status" value="2"/>
</dbReference>
<dbReference type="PROSITE" id="PS51450">
    <property type="entry name" value="LRR"/>
    <property type="match status" value="5"/>
</dbReference>
<dbReference type="SMART" id="SM00369">
    <property type="entry name" value="LRR_TYP"/>
    <property type="match status" value="8"/>
</dbReference>
<evidence type="ECO:0000313" key="5">
    <source>
        <dbReference type="EMBL" id="NDU95831.1"/>
    </source>
</evidence>
<accession>A0A6L9L9N1</accession>
<dbReference type="InterPro" id="IPR032675">
    <property type="entry name" value="LRR_dom_sf"/>
</dbReference>
<organism evidence="5 6">
    <name type="scientific">Spirosoma terrae</name>
    <dbReference type="NCBI Taxonomy" id="1968276"/>
    <lineage>
        <taxon>Bacteria</taxon>
        <taxon>Pseudomonadati</taxon>
        <taxon>Bacteroidota</taxon>
        <taxon>Cytophagia</taxon>
        <taxon>Cytophagales</taxon>
        <taxon>Cytophagaceae</taxon>
        <taxon>Spirosoma</taxon>
    </lineage>
</organism>
<keyword evidence="1" id="KW-0433">Leucine-rich repeat</keyword>
<dbReference type="SUPFAM" id="SSF52058">
    <property type="entry name" value="L domain-like"/>
    <property type="match status" value="1"/>
</dbReference>
<dbReference type="PANTHER" id="PTHR48051:SF1">
    <property type="entry name" value="RAS SUPPRESSOR PROTEIN 1"/>
    <property type="match status" value="1"/>
</dbReference>
<dbReference type="Gene3D" id="3.80.10.10">
    <property type="entry name" value="Ribonuclease Inhibitor"/>
    <property type="match status" value="3"/>
</dbReference>
<evidence type="ECO:0000256" key="1">
    <source>
        <dbReference type="ARBA" id="ARBA00022614"/>
    </source>
</evidence>
<name>A0A6L9L9N1_9BACT</name>
<dbReference type="EMBL" id="JAAFZH010000005">
    <property type="protein sequence ID" value="NDU95831.1"/>
    <property type="molecule type" value="Genomic_DNA"/>
</dbReference>
<keyword evidence="2" id="KW-0677">Repeat</keyword>
<feature type="chain" id="PRO_5026817845" evidence="3">
    <location>
        <begin position="20"/>
        <end position="468"/>
    </location>
</feature>
<dbReference type="Proteomes" id="UP000474175">
    <property type="component" value="Unassembled WGS sequence"/>
</dbReference>